<feature type="transmembrane region" description="Helical" evidence="12">
    <location>
        <begin position="6"/>
        <end position="23"/>
    </location>
</feature>
<proteinExistence type="inferred from homology"/>
<evidence type="ECO:0000313" key="14">
    <source>
        <dbReference type="Proteomes" id="UP000035548"/>
    </source>
</evidence>
<evidence type="ECO:0000313" key="13">
    <source>
        <dbReference type="EMBL" id="AKK10193.1"/>
    </source>
</evidence>
<keyword evidence="9 12" id="KW-1133">Transmembrane helix</keyword>
<organism evidence="13 14">
    <name type="scientific">Corynebacterium uterequi</name>
    <dbReference type="NCBI Taxonomy" id="1072256"/>
    <lineage>
        <taxon>Bacteria</taxon>
        <taxon>Bacillati</taxon>
        <taxon>Actinomycetota</taxon>
        <taxon>Actinomycetes</taxon>
        <taxon>Mycobacteriales</taxon>
        <taxon>Corynebacteriaceae</taxon>
        <taxon>Corynebacterium</taxon>
    </lineage>
</organism>
<evidence type="ECO:0000256" key="7">
    <source>
        <dbReference type="ARBA" id="ARBA00022801"/>
    </source>
</evidence>
<evidence type="ECO:0000256" key="4">
    <source>
        <dbReference type="ARBA" id="ARBA00022670"/>
    </source>
</evidence>
<evidence type="ECO:0000256" key="10">
    <source>
        <dbReference type="ARBA" id="ARBA00023136"/>
    </source>
</evidence>
<dbReference type="KEGG" id="cut:CUTER_00860"/>
<dbReference type="InterPro" id="IPR008256">
    <property type="entry name" value="Peptidase_S1B"/>
</dbReference>
<evidence type="ECO:0000256" key="2">
    <source>
        <dbReference type="ARBA" id="ARBA00004613"/>
    </source>
</evidence>
<dbReference type="InterPro" id="IPR047680">
    <property type="entry name" value="MarP-like"/>
</dbReference>
<dbReference type="InterPro" id="IPR003825">
    <property type="entry name" value="Colicin-V_CvpA"/>
</dbReference>
<evidence type="ECO:0000256" key="11">
    <source>
        <dbReference type="RuleBase" id="RU004296"/>
    </source>
</evidence>
<evidence type="ECO:0000256" key="3">
    <source>
        <dbReference type="ARBA" id="ARBA00008764"/>
    </source>
</evidence>
<comment type="similarity">
    <text evidence="3 11">Belongs to the peptidase S1B family.</text>
</comment>
<dbReference type="PANTHER" id="PTHR43019">
    <property type="entry name" value="SERINE ENDOPROTEASE DEGS"/>
    <property type="match status" value="1"/>
</dbReference>
<dbReference type="STRING" id="1072256.CUTER_00860"/>
<dbReference type="InterPro" id="IPR043504">
    <property type="entry name" value="Peptidase_S1_PA_chymotrypsin"/>
</dbReference>
<evidence type="ECO:0000256" key="6">
    <source>
        <dbReference type="ARBA" id="ARBA00022729"/>
    </source>
</evidence>
<dbReference type="Pfam" id="PF13365">
    <property type="entry name" value="Trypsin_2"/>
    <property type="match status" value="1"/>
</dbReference>
<gene>
    <name evidence="13" type="ORF">CUTER_00860</name>
</gene>
<dbReference type="InterPro" id="IPR009003">
    <property type="entry name" value="Peptidase_S1_PA"/>
</dbReference>
<sequence>MSATLILDIVLVILAVAALVSGWRQGAVASLLSTVGIAAGLVIGLALTPLLAGLSEDPTFRLVLALGSVVVFVAMGNLVGALLGAGLRDRMRARASQWWDSVIGAGFQLVTTMVIAWMISVPLATGLGAPAATVIAGSTVLRGIDAAVPHSWAAAPSRIGAVLSESGLPPFVSPFDMAKARQIPAPALDVGRPGLVEELRPSVVQVVGNAPACSRTLLGSGFVTEPDYVITNAHVVAGTDSVQLDTMVGRKDATVVYFNPGVDIAVLHTPGLGLAPLSWSPEQAQRGDDALVLGYPDSGPFNAAPARVADLLRISGPDIYAENQVERQAYSVRGSIREGNSGGPLLNADGQVIGLVFGASRENTDVGFALTAQEVRAQVAGATALTQPVDAQRCV</sequence>
<feature type="transmembrane region" description="Helical" evidence="12">
    <location>
        <begin position="30"/>
        <end position="52"/>
    </location>
</feature>
<dbReference type="PRINTS" id="PR00839">
    <property type="entry name" value="V8PROTEASE"/>
</dbReference>
<dbReference type="GO" id="GO:0016020">
    <property type="term" value="C:membrane"/>
    <property type="evidence" value="ECO:0007669"/>
    <property type="project" value="UniProtKB-SubCell"/>
</dbReference>
<comment type="subcellular location">
    <subcellularLocation>
        <location evidence="1">Membrane</location>
        <topology evidence="1">Multi-pass membrane protein</topology>
    </subcellularLocation>
    <subcellularLocation>
        <location evidence="2">Secreted</location>
    </subcellularLocation>
</comment>
<evidence type="ECO:0000256" key="5">
    <source>
        <dbReference type="ARBA" id="ARBA00022692"/>
    </source>
</evidence>
<keyword evidence="10 12" id="KW-0472">Membrane</keyword>
<dbReference type="OrthoDB" id="9766361at2"/>
<dbReference type="EMBL" id="CP011546">
    <property type="protein sequence ID" value="AKK10193.1"/>
    <property type="molecule type" value="Genomic_DNA"/>
</dbReference>
<dbReference type="PANTHER" id="PTHR43019:SF23">
    <property type="entry name" value="PROTEASE DO-LIKE 5, CHLOROPLASTIC"/>
    <property type="match status" value="1"/>
</dbReference>
<feature type="transmembrane region" description="Helical" evidence="12">
    <location>
        <begin position="64"/>
        <end position="86"/>
    </location>
</feature>
<keyword evidence="4 11" id="KW-0645">Protease</keyword>
<dbReference type="EC" id="3.4.21.-" evidence="11"/>
<keyword evidence="5 12" id="KW-0812">Transmembrane</keyword>
<dbReference type="RefSeq" id="WP_047258828.1">
    <property type="nucleotide sequence ID" value="NZ_CP011546.1"/>
</dbReference>
<dbReference type="GO" id="GO:0008236">
    <property type="term" value="F:serine-type peptidase activity"/>
    <property type="evidence" value="ECO:0007669"/>
    <property type="project" value="UniProtKB-KW"/>
</dbReference>
<dbReference type="Pfam" id="PF02674">
    <property type="entry name" value="Colicin_V"/>
    <property type="match status" value="1"/>
</dbReference>
<dbReference type="GO" id="GO:0009403">
    <property type="term" value="P:toxin biosynthetic process"/>
    <property type="evidence" value="ECO:0007669"/>
    <property type="project" value="InterPro"/>
</dbReference>
<evidence type="ECO:0000256" key="12">
    <source>
        <dbReference type="SAM" id="Phobius"/>
    </source>
</evidence>
<keyword evidence="8 11" id="KW-0720">Serine protease</keyword>
<reference evidence="13 14" key="1">
    <citation type="journal article" date="2015" name="Genome Announc.">
        <title>Virulence Factor Genes Detected in the Complete Genome Sequence of Corynebacterium uterequi DSM 45634, Isolated from the Uterus of a Maiden Mare.</title>
        <authorList>
            <person name="Ruckert C."/>
            <person name="Kriete M."/>
            <person name="Jaenicke S."/>
            <person name="Winkler A."/>
            <person name="Tauch A."/>
        </authorList>
    </citation>
    <scope>NUCLEOTIDE SEQUENCE [LARGE SCALE GENOMIC DNA]</scope>
    <source>
        <strain evidence="13 14">DSM 45634</strain>
    </source>
</reference>
<protein>
    <recommendedName>
        <fullName evidence="11">Serine protease</fullName>
        <ecNumber evidence="11">3.4.21.-</ecNumber>
    </recommendedName>
</protein>
<evidence type="ECO:0000256" key="1">
    <source>
        <dbReference type="ARBA" id="ARBA00004141"/>
    </source>
</evidence>
<dbReference type="Gene3D" id="2.40.10.10">
    <property type="entry name" value="Trypsin-like serine proteases"/>
    <property type="match status" value="2"/>
</dbReference>
<name>A0A0G3HE37_9CORY</name>
<evidence type="ECO:0000256" key="8">
    <source>
        <dbReference type="ARBA" id="ARBA00022825"/>
    </source>
</evidence>
<dbReference type="GO" id="GO:0005576">
    <property type="term" value="C:extracellular region"/>
    <property type="evidence" value="ECO:0007669"/>
    <property type="project" value="UniProtKB-SubCell"/>
</dbReference>
<dbReference type="Proteomes" id="UP000035548">
    <property type="component" value="Chromosome"/>
</dbReference>
<dbReference type="PATRIC" id="fig|1072256.5.peg.161"/>
<keyword evidence="14" id="KW-1185">Reference proteome</keyword>
<keyword evidence="7 11" id="KW-0378">Hydrolase</keyword>
<reference evidence="14" key="2">
    <citation type="submission" date="2015-05" db="EMBL/GenBank/DDBJ databases">
        <title>Complete genome sequence of Corynebacterium uterequi DSM 45634, isolated from the uterus of a maiden mare.</title>
        <authorList>
            <person name="Ruckert C."/>
            <person name="Albersmeier A."/>
            <person name="Winkler A."/>
            <person name="Tauch A."/>
        </authorList>
    </citation>
    <scope>NUCLEOTIDE SEQUENCE [LARGE SCALE GENOMIC DNA]</scope>
    <source>
        <strain evidence="14">DSM 45634</strain>
    </source>
</reference>
<accession>A0A0G3HE37</accession>
<evidence type="ECO:0000256" key="9">
    <source>
        <dbReference type="ARBA" id="ARBA00022989"/>
    </source>
</evidence>
<dbReference type="NCBIfam" id="NF033740">
    <property type="entry name" value="MarP_fam_protase"/>
    <property type="match status" value="1"/>
</dbReference>
<keyword evidence="6" id="KW-0732">Signal</keyword>
<dbReference type="GO" id="GO:0006508">
    <property type="term" value="P:proteolysis"/>
    <property type="evidence" value="ECO:0007669"/>
    <property type="project" value="UniProtKB-KW"/>
</dbReference>
<dbReference type="AlphaFoldDB" id="A0A0G3HE37"/>
<dbReference type="SUPFAM" id="SSF50494">
    <property type="entry name" value="Trypsin-like serine proteases"/>
    <property type="match status" value="1"/>
</dbReference>